<dbReference type="PANTHER" id="PTHR33710">
    <property type="entry name" value="BNAC02G09200D PROTEIN"/>
    <property type="match status" value="1"/>
</dbReference>
<comment type="caution">
    <text evidence="1">The sequence shown here is derived from an EMBL/GenBank/DDBJ whole genome shotgun (WGS) entry which is preliminary data.</text>
</comment>
<evidence type="ECO:0000313" key="2">
    <source>
        <dbReference type="Proteomes" id="UP000187203"/>
    </source>
</evidence>
<accession>A0A1R3KM69</accession>
<evidence type="ECO:0000313" key="1">
    <source>
        <dbReference type="EMBL" id="OMP08164.1"/>
    </source>
</evidence>
<keyword evidence="1" id="KW-0540">Nuclease</keyword>
<dbReference type="Gene3D" id="3.60.10.10">
    <property type="entry name" value="Endonuclease/exonuclease/phosphatase"/>
    <property type="match status" value="1"/>
</dbReference>
<sequence>MTNSKIMGAQELWDCLNSCCLLEVKGKGVHYTWSNRRDEQHITWERLDRAFANHYWLQCFENAELQHLAITVSDHSPMILNFEKKVKFRRRPYRFELMWTLHPECKEKIRQTWSIEMPGSAPFKLTRKIQHVREIFKRWNKLVFGDLQKKKEEVGKKLERIQEDIENSNCWDQERSLRKEFESILEQE</sequence>
<dbReference type="OrthoDB" id="1050897at2759"/>
<gene>
    <name evidence="1" type="ORF">COLO4_06721</name>
</gene>
<protein>
    <submittedName>
        <fullName evidence="1">Endonuclease/exonuclease/phosphatase</fullName>
    </submittedName>
</protein>
<keyword evidence="1" id="KW-0255">Endonuclease</keyword>
<dbReference type="AlphaFoldDB" id="A0A1R3KM69"/>
<dbReference type="SUPFAM" id="SSF56219">
    <property type="entry name" value="DNase I-like"/>
    <property type="match status" value="1"/>
</dbReference>
<keyword evidence="1" id="KW-0378">Hydrolase</keyword>
<dbReference type="GO" id="GO:0004519">
    <property type="term" value="F:endonuclease activity"/>
    <property type="evidence" value="ECO:0007669"/>
    <property type="project" value="UniProtKB-KW"/>
</dbReference>
<dbReference type="EMBL" id="AWUE01012855">
    <property type="protein sequence ID" value="OMP08164.1"/>
    <property type="molecule type" value="Genomic_DNA"/>
</dbReference>
<dbReference type="InterPro" id="IPR036691">
    <property type="entry name" value="Endo/exonu/phosph_ase_sf"/>
</dbReference>
<organism evidence="1 2">
    <name type="scientific">Corchorus olitorius</name>
    <dbReference type="NCBI Taxonomy" id="93759"/>
    <lineage>
        <taxon>Eukaryota</taxon>
        <taxon>Viridiplantae</taxon>
        <taxon>Streptophyta</taxon>
        <taxon>Embryophyta</taxon>
        <taxon>Tracheophyta</taxon>
        <taxon>Spermatophyta</taxon>
        <taxon>Magnoliopsida</taxon>
        <taxon>eudicotyledons</taxon>
        <taxon>Gunneridae</taxon>
        <taxon>Pentapetalae</taxon>
        <taxon>rosids</taxon>
        <taxon>malvids</taxon>
        <taxon>Malvales</taxon>
        <taxon>Malvaceae</taxon>
        <taxon>Grewioideae</taxon>
        <taxon>Apeibeae</taxon>
        <taxon>Corchorus</taxon>
    </lineage>
</organism>
<reference evidence="2" key="1">
    <citation type="submission" date="2013-09" db="EMBL/GenBank/DDBJ databases">
        <title>Corchorus olitorius genome sequencing.</title>
        <authorList>
            <person name="Alam M."/>
            <person name="Haque M.S."/>
            <person name="Islam M.S."/>
            <person name="Emdad E.M."/>
            <person name="Islam M.M."/>
            <person name="Ahmed B."/>
            <person name="Halim A."/>
            <person name="Hossen Q.M.M."/>
            <person name="Hossain M.Z."/>
            <person name="Ahmed R."/>
            <person name="Khan M.M."/>
            <person name="Islam R."/>
            <person name="Rashid M.M."/>
            <person name="Khan S.A."/>
            <person name="Rahman M.S."/>
            <person name="Alam M."/>
            <person name="Yahiya A.S."/>
            <person name="Khan M.S."/>
            <person name="Azam M.S."/>
            <person name="Haque T."/>
            <person name="Lashkar M.Z.H."/>
            <person name="Akhand A.I."/>
            <person name="Morshed G."/>
            <person name="Roy S."/>
            <person name="Uddin K.S."/>
            <person name="Rabeya T."/>
            <person name="Hossain A.S."/>
            <person name="Chowdhury A."/>
            <person name="Snigdha A.R."/>
            <person name="Mortoza M.S."/>
            <person name="Matin S.A."/>
            <person name="Hoque S.M.E."/>
            <person name="Islam M.K."/>
            <person name="Roy D.K."/>
            <person name="Haider R."/>
            <person name="Moosa M.M."/>
            <person name="Elias S.M."/>
            <person name="Hasan A.M."/>
            <person name="Jahan S."/>
            <person name="Shafiuddin M."/>
            <person name="Mahmood N."/>
            <person name="Shommy N.S."/>
        </authorList>
    </citation>
    <scope>NUCLEOTIDE SEQUENCE [LARGE SCALE GENOMIC DNA]</scope>
    <source>
        <strain evidence="2">cv. O-4</strain>
    </source>
</reference>
<dbReference type="Proteomes" id="UP000187203">
    <property type="component" value="Unassembled WGS sequence"/>
</dbReference>
<dbReference type="STRING" id="93759.A0A1R3KM69"/>
<name>A0A1R3KM69_9ROSI</name>
<proteinExistence type="predicted"/>
<dbReference type="PANTHER" id="PTHR33710:SF71">
    <property type="entry name" value="ENDONUCLEASE_EXONUCLEASE_PHOSPHATASE DOMAIN-CONTAINING PROTEIN"/>
    <property type="match status" value="1"/>
</dbReference>
<keyword evidence="2" id="KW-1185">Reference proteome</keyword>